<evidence type="ECO:0000256" key="4">
    <source>
        <dbReference type="ARBA" id="ARBA00023180"/>
    </source>
</evidence>
<reference evidence="10 11" key="1">
    <citation type="submission" date="2018-11" db="EMBL/GenBank/DDBJ databases">
        <title>Genome sequence of Saitozyma podzolica DSM 27192.</title>
        <authorList>
            <person name="Aliyu H."/>
            <person name="Gorte O."/>
            <person name="Ochsenreither K."/>
        </authorList>
    </citation>
    <scope>NUCLEOTIDE SEQUENCE [LARGE SCALE GENOMIC DNA]</scope>
    <source>
        <strain evidence="10 11">DSM 27192</strain>
    </source>
</reference>
<dbReference type="Gene3D" id="1.50.10.10">
    <property type="match status" value="1"/>
</dbReference>
<feature type="active site" description="Proton donor" evidence="5">
    <location>
        <position position="420"/>
    </location>
</feature>
<keyword evidence="6" id="KW-0479">Metal-binding</keyword>
<keyword evidence="6" id="KW-0106">Calcium</keyword>
<evidence type="ECO:0000256" key="1">
    <source>
        <dbReference type="ARBA" id="ARBA00004240"/>
    </source>
</evidence>
<dbReference type="GO" id="GO:0005509">
    <property type="term" value="F:calcium ion binding"/>
    <property type="evidence" value="ECO:0007669"/>
    <property type="project" value="InterPro"/>
</dbReference>
<feature type="active site" evidence="5">
    <location>
        <position position="439"/>
    </location>
</feature>
<evidence type="ECO:0000313" key="11">
    <source>
        <dbReference type="Proteomes" id="UP000279259"/>
    </source>
</evidence>
<keyword evidence="9" id="KW-0732">Signal</keyword>
<dbReference type="AlphaFoldDB" id="A0A427YHN2"/>
<dbReference type="Gene3D" id="3.50.30.30">
    <property type="match status" value="1"/>
</dbReference>
<dbReference type="GO" id="GO:0016020">
    <property type="term" value="C:membrane"/>
    <property type="evidence" value="ECO:0007669"/>
    <property type="project" value="InterPro"/>
</dbReference>
<dbReference type="SUPFAM" id="SSF48225">
    <property type="entry name" value="Seven-hairpin glycosidases"/>
    <property type="match status" value="1"/>
</dbReference>
<name>A0A427YHN2_9TREE</name>
<evidence type="ECO:0000256" key="2">
    <source>
        <dbReference type="ARBA" id="ARBA00007658"/>
    </source>
</evidence>
<dbReference type="GO" id="GO:0044322">
    <property type="term" value="C:endoplasmic reticulum quality control compartment"/>
    <property type="evidence" value="ECO:0007669"/>
    <property type="project" value="GOC"/>
</dbReference>
<feature type="active site" evidence="5">
    <location>
        <position position="324"/>
    </location>
</feature>
<evidence type="ECO:0000313" key="10">
    <source>
        <dbReference type="EMBL" id="RSH90543.1"/>
    </source>
</evidence>
<dbReference type="OrthoDB" id="8118055at2759"/>
<dbReference type="GO" id="GO:0004571">
    <property type="term" value="F:mannosyl-oligosaccharide 1,2-alpha-mannosidase activity"/>
    <property type="evidence" value="ECO:0007669"/>
    <property type="project" value="InterPro"/>
</dbReference>
<feature type="chain" id="PRO_5019290517" description="alpha-1,2-Mannosidase" evidence="9">
    <location>
        <begin position="23"/>
        <end position="937"/>
    </location>
</feature>
<dbReference type="Pfam" id="PF01532">
    <property type="entry name" value="Glyco_hydro_47"/>
    <property type="match status" value="2"/>
</dbReference>
<dbReference type="PANTHER" id="PTHR45679">
    <property type="entry name" value="ER DEGRADATION-ENHANCING ALPHA-MANNOSIDASE-LIKE PROTEIN 2"/>
    <property type="match status" value="1"/>
</dbReference>
<keyword evidence="7" id="KW-0378">Hydrolase</keyword>
<dbReference type="GO" id="GO:1904380">
    <property type="term" value="P:endoplasmic reticulum mannose trimming"/>
    <property type="evidence" value="ECO:0007669"/>
    <property type="project" value="InterPro"/>
</dbReference>
<dbReference type="GO" id="GO:0005975">
    <property type="term" value="P:carbohydrate metabolic process"/>
    <property type="evidence" value="ECO:0007669"/>
    <property type="project" value="InterPro"/>
</dbReference>
<comment type="caution">
    <text evidence="10">The sequence shown here is derived from an EMBL/GenBank/DDBJ whole genome shotgun (WGS) entry which is preliminary data.</text>
</comment>
<dbReference type="InterPro" id="IPR001382">
    <property type="entry name" value="Glyco_hydro_47"/>
</dbReference>
<evidence type="ECO:0000256" key="7">
    <source>
        <dbReference type="RuleBase" id="RU361193"/>
    </source>
</evidence>
<evidence type="ECO:0000256" key="5">
    <source>
        <dbReference type="PIRSR" id="PIRSR601382-1"/>
    </source>
</evidence>
<accession>A0A427YHN2</accession>
<feature type="binding site" evidence="6">
    <location>
        <position position="523"/>
    </location>
    <ligand>
        <name>Ca(2+)</name>
        <dbReference type="ChEBI" id="CHEBI:29108"/>
    </ligand>
</feature>
<gene>
    <name evidence="10" type="primary">MNL1</name>
    <name evidence="10" type="ORF">EHS25_001148</name>
</gene>
<dbReference type="PRINTS" id="PR00747">
    <property type="entry name" value="GLYHDRLASE47"/>
</dbReference>
<dbReference type="EC" id="3.2.1.-" evidence="7"/>
<dbReference type="EMBL" id="RSCD01000010">
    <property type="protein sequence ID" value="RSH90543.1"/>
    <property type="molecule type" value="Genomic_DNA"/>
</dbReference>
<keyword evidence="4" id="KW-0325">Glycoprotein</keyword>
<dbReference type="InterPro" id="IPR044674">
    <property type="entry name" value="EDEM1/2/3"/>
</dbReference>
<keyword evidence="11" id="KW-1185">Reference proteome</keyword>
<dbReference type="InterPro" id="IPR036026">
    <property type="entry name" value="Seven-hairpin_glycosidases"/>
</dbReference>
<comment type="cofactor">
    <cofactor evidence="6">
        <name>Ca(2+)</name>
        <dbReference type="ChEBI" id="CHEBI:29108"/>
    </cofactor>
</comment>
<evidence type="ECO:0000256" key="6">
    <source>
        <dbReference type="PIRSR" id="PIRSR601382-2"/>
    </source>
</evidence>
<dbReference type="PANTHER" id="PTHR45679:SF5">
    <property type="entry name" value="ER DEGRADATION-ENHANCING ALPHA-MANNOSIDASE-LIKE PROTEIN 1"/>
    <property type="match status" value="1"/>
</dbReference>
<evidence type="ECO:0000256" key="3">
    <source>
        <dbReference type="ARBA" id="ARBA00022824"/>
    </source>
</evidence>
<comment type="similarity">
    <text evidence="2 7">Belongs to the glycosyl hydrolase 47 family.</text>
</comment>
<feature type="region of interest" description="Disordered" evidence="8">
    <location>
        <begin position="825"/>
        <end position="849"/>
    </location>
</feature>
<proteinExistence type="inferred from homology"/>
<evidence type="ECO:0000256" key="9">
    <source>
        <dbReference type="SAM" id="SignalP"/>
    </source>
</evidence>
<dbReference type="STRING" id="1890683.A0A427YHN2"/>
<dbReference type="InterPro" id="IPR012341">
    <property type="entry name" value="6hp_glycosidase-like_sf"/>
</dbReference>
<evidence type="ECO:0000256" key="8">
    <source>
        <dbReference type="SAM" id="MobiDB-lite"/>
    </source>
</evidence>
<organism evidence="10 11">
    <name type="scientific">Saitozyma podzolica</name>
    <dbReference type="NCBI Taxonomy" id="1890683"/>
    <lineage>
        <taxon>Eukaryota</taxon>
        <taxon>Fungi</taxon>
        <taxon>Dikarya</taxon>
        <taxon>Basidiomycota</taxon>
        <taxon>Agaricomycotina</taxon>
        <taxon>Tremellomycetes</taxon>
        <taxon>Tremellales</taxon>
        <taxon>Trimorphomycetaceae</taxon>
        <taxon>Saitozyma</taxon>
    </lineage>
</organism>
<dbReference type="GO" id="GO:0036503">
    <property type="term" value="P:ERAD pathway"/>
    <property type="evidence" value="ECO:0007669"/>
    <property type="project" value="UniProtKB-ARBA"/>
</dbReference>
<sequence length="937" mass="103305">MRWTLAAWLAILLLLPCHLAGASSGSSSSSRLRLFTDERRVELREQVRELFQHGYDGYMKYAYPADELRPVTCGPLHRDPTNVNFGINDIHPNASITLLDVLSSLPLVLPSEFPDAVRRVATEVSFDQDVKVQVFEMTIRALGSLLSTYQYLDRLPDEPVAQARALGLTGKAKAAKKGKGVDVKQYRGRLLEMALDLGKRLLPAFNTVTGLPYARVNLRKGLDKGESVETCTAGAGSLVLEFAVLSRLTGDERFEVSEARGGSCDSQSAGELSLSHSPEQALAQRAYLAIWNRRSTHNLVGNTIGVTHGHWLAPGLTGVGAGIDSYFEYGIKAAILLDDDVYLDIFQDTYAAIQTHVRTPDGFIYRPIQFRLLQPGLPSTIDSLSAFLPGMQVLAGDIESAIRSHLVWWNLWRKYDALPETWIWQERKIEWAGWPGRPEFIESTYYLYQATRDPFYLRVGERVLNDLRRRTKTKCGFATLKNVETGELEDRMESFMLSETLKYLFLLFDPAPATPPTNRVFTTEGHGLSLPFSKLQKTSATRRAMHRGEDLFCPAYEPPTLGGLVVGIERRLDYEYARSLVFGWGVDGRVIEDKESVQWWEGGFCSLPLAPTFSFDIVLTPLNATDQEVPPEDPAPSASKVRRDDATGDFVVADVSGLRLSVRWRLDNRGYDVASIGPHRVRPGQQVFVTDQKMEGYLPIPANPPATLHAPPEVLLRFSTISSKGERAVFLHAAASTATFGKSFGSAGSAGFGIGGLGMLIRPKVNVDGCRAFKPGEIPEVRGVLVLDRGECPFLTKTLHAKMAGMDGVLLVGLAPTPPELLVQDPSTPGVAAGSGSGSQTEGLIRPSADGEPEELLHRVSELGVVYVEHIVGQVVLRMMDVERKAVAVEMMLLEAEPAREDLKPGGGGDGRDKAREGRVMVNDWEIWNLRVRERPP</sequence>
<keyword evidence="3" id="KW-0256">Endoplasmic reticulum</keyword>
<feature type="active site" description="Proton donor" evidence="5">
    <location>
        <position position="136"/>
    </location>
</feature>
<dbReference type="Proteomes" id="UP000279259">
    <property type="component" value="Unassembled WGS sequence"/>
</dbReference>
<keyword evidence="7" id="KW-0326">Glycosidase</keyword>
<feature type="signal peptide" evidence="9">
    <location>
        <begin position="1"/>
        <end position="22"/>
    </location>
</feature>
<protein>
    <recommendedName>
        <fullName evidence="7">alpha-1,2-Mannosidase</fullName>
        <ecNumber evidence="7">3.2.1.-</ecNumber>
    </recommendedName>
</protein>
<comment type="subcellular location">
    <subcellularLocation>
        <location evidence="1">Endoplasmic reticulum</location>
    </subcellularLocation>
</comment>